<dbReference type="PANTHER" id="PTHR47582:SF1">
    <property type="entry name" value="P450, PUTATIVE (EUROFUNG)-RELATED"/>
    <property type="match status" value="1"/>
</dbReference>
<dbReference type="Proteomes" id="UP000799302">
    <property type="component" value="Unassembled WGS sequence"/>
</dbReference>
<sequence length="263" mass="29410">MGSLEVVVTLALALLGYILSEHFLPKHDPREPPLVKSVIKVPFIGHLLGMLRYGHRYYAKAGGEDPPPIFTIDMLLTKTNIVTTLKLMQSVQRNSKTLSFDPLLTSTAERVIGVRGEGLKILKEKAIGGHGVNASMVQAMLPTLLGDGLDKMNKTMIAFVKLSIDDLVNEHEPFDLYAWIRHAVTIASTDAVYGSQNPYRDPEIEQAFWDWDTNIVALMPNILQSIIARKPLLAREKIVERMKIYFKSGVPADASEMTKSRWK</sequence>
<protein>
    <recommendedName>
        <fullName evidence="4">Cytochrome P450</fullName>
    </recommendedName>
</protein>
<dbReference type="Gene3D" id="1.10.630.10">
    <property type="entry name" value="Cytochrome P450"/>
    <property type="match status" value="1"/>
</dbReference>
<evidence type="ECO:0000256" key="1">
    <source>
        <dbReference type="SAM" id="SignalP"/>
    </source>
</evidence>
<evidence type="ECO:0008006" key="4">
    <source>
        <dbReference type="Google" id="ProtNLM"/>
    </source>
</evidence>
<dbReference type="InterPro" id="IPR036396">
    <property type="entry name" value="Cyt_P450_sf"/>
</dbReference>
<evidence type="ECO:0000313" key="3">
    <source>
        <dbReference type="Proteomes" id="UP000799302"/>
    </source>
</evidence>
<gene>
    <name evidence="2" type="ORF">BT63DRAFT_426144</name>
</gene>
<dbReference type="SUPFAM" id="SSF48264">
    <property type="entry name" value="Cytochrome P450"/>
    <property type="match status" value="1"/>
</dbReference>
<dbReference type="GO" id="GO:0004497">
    <property type="term" value="F:monooxygenase activity"/>
    <property type="evidence" value="ECO:0007669"/>
    <property type="project" value="InterPro"/>
</dbReference>
<keyword evidence="1" id="KW-0732">Signal</keyword>
<reference evidence="2" key="1">
    <citation type="journal article" date="2020" name="Stud. Mycol.">
        <title>101 Dothideomycetes genomes: a test case for predicting lifestyles and emergence of pathogens.</title>
        <authorList>
            <person name="Haridas S."/>
            <person name="Albert R."/>
            <person name="Binder M."/>
            <person name="Bloem J."/>
            <person name="Labutti K."/>
            <person name="Salamov A."/>
            <person name="Andreopoulos B."/>
            <person name="Baker S."/>
            <person name="Barry K."/>
            <person name="Bills G."/>
            <person name="Bluhm B."/>
            <person name="Cannon C."/>
            <person name="Castanera R."/>
            <person name="Culley D."/>
            <person name="Daum C."/>
            <person name="Ezra D."/>
            <person name="Gonzalez J."/>
            <person name="Henrissat B."/>
            <person name="Kuo A."/>
            <person name="Liang C."/>
            <person name="Lipzen A."/>
            <person name="Lutzoni F."/>
            <person name="Magnuson J."/>
            <person name="Mondo S."/>
            <person name="Nolan M."/>
            <person name="Ohm R."/>
            <person name="Pangilinan J."/>
            <person name="Park H.-J."/>
            <person name="Ramirez L."/>
            <person name="Alfaro M."/>
            <person name="Sun H."/>
            <person name="Tritt A."/>
            <person name="Yoshinaga Y."/>
            <person name="Zwiers L.-H."/>
            <person name="Turgeon B."/>
            <person name="Goodwin S."/>
            <person name="Spatafora J."/>
            <person name="Crous P."/>
            <person name="Grigoriev I."/>
        </authorList>
    </citation>
    <scope>NUCLEOTIDE SEQUENCE</scope>
    <source>
        <strain evidence="2">CBS 115976</strain>
    </source>
</reference>
<dbReference type="GO" id="GO:0005506">
    <property type="term" value="F:iron ion binding"/>
    <property type="evidence" value="ECO:0007669"/>
    <property type="project" value="InterPro"/>
</dbReference>
<dbReference type="EMBL" id="MU004236">
    <property type="protein sequence ID" value="KAF2668891.1"/>
    <property type="molecule type" value="Genomic_DNA"/>
</dbReference>
<accession>A0A6A6UBC5</accession>
<dbReference type="InterPro" id="IPR053007">
    <property type="entry name" value="CYP450_monoxygenase_sec-met"/>
</dbReference>
<dbReference type="GO" id="GO:0020037">
    <property type="term" value="F:heme binding"/>
    <property type="evidence" value="ECO:0007669"/>
    <property type="project" value="InterPro"/>
</dbReference>
<feature type="chain" id="PRO_5025550222" description="Cytochrome P450" evidence="1">
    <location>
        <begin position="21"/>
        <end position="263"/>
    </location>
</feature>
<keyword evidence="3" id="KW-1185">Reference proteome</keyword>
<name>A0A6A6UBC5_9PEZI</name>
<dbReference type="OrthoDB" id="1470350at2759"/>
<dbReference type="AlphaFoldDB" id="A0A6A6UBC5"/>
<dbReference type="GO" id="GO:0016705">
    <property type="term" value="F:oxidoreductase activity, acting on paired donors, with incorporation or reduction of molecular oxygen"/>
    <property type="evidence" value="ECO:0007669"/>
    <property type="project" value="InterPro"/>
</dbReference>
<evidence type="ECO:0000313" key="2">
    <source>
        <dbReference type="EMBL" id="KAF2668891.1"/>
    </source>
</evidence>
<feature type="signal peptide" evidence="1">
    <location>
        <begin position="1"/>
        <end position="20"/>
    </location>
</feature>
<proteinExistence type="predicted"/>
<organism evidence="2 3">
    <name type="scientific">Microthyrium microscopicum</name>
    <dbReference type="NCBI Taxonomy" id="703497"/>
    <lineage>
        <taxon>Eukaryota</taxon>
        <taxon>Fungi</taxon>
        <taxon>Dikarya</taxon>
        <taxon>Ascomycota</taxon>
        <taxon>Pezizomycotina</taxon>
        <taxon>Dothideomycetes</taxon>
        <taxon>Dothideomycetes incertae sedis</taxon>
        <taxon>Microthyriales</taxon>
        <taxon>Microthyriaceae</taxon>
        <taxon>Microthyrium</taxon>
    </lineage>
</organism>
<dbReference type="PANTHER" id="PTHR47582">
    <property type="entry name" value="P450, PUTATIVE (EUROFUNG)-RELATED"/>
    <property type="match status" value="1"/>
</dbReference>